<dbReference type="GO" id="GO:0000902">
    <property type="term" value="P:cell morphogenesis"/>
    <property type="evidence" value="ECO:0007669"/>
    <property type="project" value="InterPro"/>
</dbReference>
<evidence type="ECO:0000256" key="2">
    <source>
        <dbReference type="ARBA" id="ARBA00022618"/>
    </source>
</evidence>
<proteinExistence type="inferred from homology"/>
<dbReference type="GO" id="GO:1901891">
    <property type="term" value="P:regulation of cell septum assembly"/>
    <property type="evidence" value="ECO:0007669"/>
    <property type="project" value="InterPro"/>
</dbReference>
<evidence type="ECO:0000256" key="3">
    <source>
        <dbReference type="ARBA" id="ARBA00023210"/>
    </source>
</evidence>
<evidence type="ECO:0000313" key="10">
    <source>
        <dbReference type="Proteomes" id="UP000051957"/>
    </source>
</evidence>
<protein>
    <recommendedName>
        <fullName evidence="6">Probable septum site-determining protein MinC</fullName>
    </recommendedName>
</protein>
<keyword evidence="3 6" id="KW-0717">Septation</keyword>
<dbReference type="InterPro" id="IPR013033">
    <property type="entry name" value="MinC"/>
</dbReference>
<dbReference type="InterPro" id="IPR055219">
    <property type="entry name" value="MinC_N_1"/>
</dbReference>
<dbReference type="InterPro" id="IPR036145">
    <property type="entry name" value="MinC_C_sf"/>
</dbReference>
<evidence type="ECO:0000256" key="5">
    <source>
        <dbReference type="ARBA" id="ARBA00046874"/>
    </source>
</evidence>
<comment type="caution">
    <text evidence="9">The sequence shown here is derived from an EMBL/GenBank/DDBJ whole genome shotgun (WGS) entry which is preliminary data.</text>
</comment>
<comment type="subunit">
    <text evidence="5 6">Interacts with MinD and FtsZ.</text>
</comment>
<dbReference type="Proteomes" id="UP000051957">
    <property type="component" value="Unassembled WGS sequence"/>
</dbReference>
<dbReference type="InterPro" id="IPR016098">
    <property type="entry name" value="CAP/MinC_C"/>
</dbReference>
<gene>
    <name evidence="6" type="primary">minC</name>
    <name evidence="9" type="ORF">FC51_GL000132</name>
</gene>
<keyword evidence="2 6" id="KW-0132">Cell division</keyword>
<evidence type="ECO:0000256" key="4">
    <source>
        <dbReference type="ARBA" id="ARBA00023306"/>
    </source>
</evidence>
<reference evidence="9 10" key="1">
    <citation type="journal article" date="2015" name="Genome Announc.">
        <title>Expanding the biotechnology potential of lactobacilli through comparative genomics of 213 strains and associated genera.</title>
        <authorList>
            <person name="Sun Z."/>
            <person name="Harris H.M."/>
            <person name="McCann A."/>
            <person name="Guo C."/>
            <person name="Argimon S."/>
            <person name="Zhang W."/>
            <person name="Yang X."/>
            <person name="Jeffery I.B."/>
            <person name="Cooney J.C."/>
            <person name="Kagawa T.F."/>
            <person name="Liu W."/>
            <person name="Song Y."/>
            <person name="Salvetti E."/>
            <person name="Wrobel A."/>
            <person name="Rasinkangas P."/>
            <person name="Parkhill J."/>
            <person name="Rea M.C."/>
            <person name="O'Sullivan O."/>
            <person name="Ritari J."/>
            <person name="Douillard F.P."/>
            <person name="Paul Ross R."/>
            <person name="Yang R."/>
            <person name="Briner A.E."/>
            <person name="Felis G.E."/>
            <person name="de Vos W.M."/>
            <person name="Barrangou R."/>
            <person name="Klaenhammer T.R."/>
            <person name="Caufield P.W."/>
            <person name="Cui Y."/>
            <person name="Zhang H."/>
            <person name="O'Toole P.W."/>
        </authorList>
    </citation>
    <scope>NUCLEOTIDE SEQUENCE [LARGE SCALE GENOMIC DNA]</scope>
    <source>
        <strain evidence="9 10">DSM 5707</strain>
    </source>
</reference>
<dbReference type="PANTHER" id="PTHR34108:SF1">
    <property type="entry name" value="SEPTUM SITE-DETERMINING PROTEIN MINC"/>
    <property type="match status" value="1"/>
</dbReference>
<dbReference type="HAMAP" id="MF_00267">
    <property type="entry name" value="MinC"/>
    <property type="match status" value="1"/>
</dbReference>
<organism evidence="9 10">
    <name type="scientific">Lentilactobacillus parabuchneri DSM 5707 = NBRC 107865</name>
    <dbReference type="NCBI Taxonomy" id="1423784"/>
    <lineage>
        <taxon>Bacteria</taxon>
        <taxon>Bacillati</taxon>
        <taxon>Bacillota</taxon>
        <taxon>Bacilli</taxon>
        <taxon>Lactobacillales</taxon>
        <taxon>Lactobacillaceae</taxon>
        <taxon>Lentilactobacillus</taxon>
    </lineage>
</organism>
<dbReference type="PATRIC" id="fig|1423784.4.peg.132"/>
<dbReference type="AlphaFoldDB" id="A0A0R1YYC2"/>
<dbReference type="Gene3D" id="2.160.20.70">
    <property type="match status" value="1"/>
</dbReference>
<dbReference type="PANTHER" id="PTHR34108">
    <property type="entry name" value="SEPTUM SITE-DETERMINING PROTEIN MINC"/>
    <property type="match status" value="1"/>
</dbReference>
<dbReference type="EMBL" id="AZGK01000001">
    <property type="protein sequence ID" value="KRM47655.1"/>
    <property type="molecule type" value="Genomic_DNA"/>
</dbReference>
<dbReference type="Pfam" id="PF22642">
    <property type="entry name" value="MinC_N_1"/>
    <property type="match status" value="1"/>
</dbReference>
<dbReference type="InterPro" id="IPR005526">
    <property type="entry name" value="Septum_form_inhib_MinC_C"/>
</dbReference>
<dbReference type="Gene3D" id="3.30.160.540">
    <property type="match status" value="1"/>
</dbReference>
<dbReference type="GeneID" id="69804183"/>
<feature type="domain" description="Septum formation inhibitor MinC C-terminal" evidence="7">
    <location>
        <begin position="105"/>
        <end position="196"/>
    </location>
</feature>
<feature type="domain" description="Septum site-determining protein MinC N-terminal" evidence="8">
    <location>
        <begin position="6"/>
        <end position="84"/>
    </location>
</feature>
<accession>A0A0R1YYC2</accession>
<comment type="similarity">
    <text evidence="1 6">Belongs to the MinC family.</text>
</comment>
<dbReference type="GO" id="GO:0000917">
    <property type="term" value="P:division septum assembly"/>
    <property type="evidence" value="ECO:0007669"/>
    <property type="project" value="UniProtKB-KW"/>
</dbReference>
<evidence type="ECO:0000256" key="1">
    <source>
        <dbReference type="ARBA" id="ARBA00006291"/>
    </source>
</evidence>
<evidence type="ECO:0000313" key="9">
    <source>
        <dbReference type="EMBL" id="KRM47655.1"/>
    </source>
</evidence>
<evidence type="ECO:0000259" key="7">
    <source>
        <dbReference type="Pfam" id="PF03775"/>
    </source>
</evidence>
<evidence type="ECO:0000259" key="8">
    <source>
        <dbReference type="Pfam" id="PF22642"/>
    </source>
</evidence>
<sequence length="227" mass="25388">MQDAAVLKGTKDGYEIILDENANVQDIYSSLRKLLDNLKTQTASTDPQTIAFDIYTGMRLWPAEDRSEIEKIFSDYELFSVHKITADVITKAESNRILEQSSVHIVDRVIRNGQEVHIEGDVLFLGTVHEGGKLLVTGNIFVLGNVEGIIQAGAPDFEDKMIIGDVHSAQQVRIGEQFEILADSKHQMDSRTVVYVNDLHVLDYGRVEDLKQINPKFYNQIGGVING</sequence>
<evidence type="ECO:0000256" key="6">
    <source>
        <dbReference type="HAMAP-Rule" id="MF_00267"/>
    </source>
</evidence>
<dbReference type="SUPFAM" id="SSF63848">
    <property type="entry name" value="Cell-division inhibitor MinC, C-terminal domain"/>
    <property type="match status" value="1"/>
</dbReference>
<comment type="function">
    <text evidence="6">Cell division inhibitor that blocks the formation of polar Z ring septums. Rapidly oscillates between the poles of the cell to destabilize FtsZ filaments that have formed before they mature into polar Z rings. Prevents FtsZ polymerization.</text>
</comment>
<keyword evidence="4 6" id="KW-0131">Cell cycle</keyword>
<dbReference type="Pfam" id="PF03775">
    <property type="entry name" value="MinC_C"/>
    <property type="match status" value="1"/>
</dbReference>
<name>A0A0R1YYC2_9LACO</name>
<dbReference type="RefSeq" id="WP_057909299.1">
    <property type="nucleotide sequence ID" value="NZ_AZGK01000001.1"/>
</dbReference>